<dbReference type="SUPFAM" id="SSF51971">
    <property type="entry name" value="Nucleotide-binding domain"/>
    <property type="match status" value="1"/>
</dbReference>
<dbReference type="PANTHER" id="PTHR42795">
    <property type="entry name" value="ALANINE DEHYDROGENASE"/>
    <property type="match status" value="1"/>
</dbReference>
<gene>
    <name evidence="4" type="ORF">DPM13_01755</name>
</gene>
<dbReference type="PANTHER" id="PTHR42795:SF1">
    <property type="entry name" value="ALANINE DEHYDROGENASE"/>
    <property type="match status" value="1"/>
</dbReference>
<sequence length="190" mass="19703">MKIGALKESYEGEARVAVTPSSAAHLKKLGHEVFVESGAGVRAGFSDAAYQAAGVTVAPTAAALINDVDVVVKVRPPELAEIAQMRSRPDPDQPFRPAQTRGRCARRDGSGTMARRRSCRAGSDGEGEEIMANIAGIPVYKEIGATSAPAVPQDRAPVVIVGAGPVGLAMALDLGRRGHAVTVLHRDGAC</sequence>
<dbReference type="SMART" id="SM01003">
    <property type="entry name" value="AlaDh_PNT_N"/>
    <property type="match status" value="1"/>
</dbReference>
<dbReference type="SUPFAM" id="SSF52283">
    <property type="entry name" value="Formate/glycerate dehydrogenase catalytic domain-like"/>
    <property type="match status" value="1"/>
</dbReference>
<keyword evidence="1" id="KW-0520">NAD</keyword>
<protein>
    <recommendedName>
        <fullName evidence="3">Alanine dehydrogenase/pyridine nucleotide transhydrogenase N-terminal domain-containing protein</fullName>
    </recommendedName>
</protein>
<organism evidence="4 5">
    <name type="scientific">Paracoccus mutanolyticus</name>
    <dbReference type="NCBI Taxonomy" id="1499308"/>
    <lineage>
        <taxon>Bacteria</taxon>
        <taxon>Pseudomonadati</taxon>
        <taxon>Pseudomonadota</taxon>
        <taxon>Alphaproteobacteria</taxon>
        <taxon>Rhodobacterales</taxon>
        <taxon>Paracoccaceae</taxon>
        <taxon>Paracoccus</taxon>
    </lineage>
</organism>
<dbReference type="RefSeq" id="WP_112888674.1">
    <property type="nucleotide sequence ID" value="NZ_CP030239.1"/>
</dbReference>
<evidence type="ECO:0000313" key="5">
    <source>
        <dbReference type="Proteomes" id="UP000249922"/>
    </source>
</evidence>
<dbReference type="InterPro" id="IPR007886">
    <property type="entry name" value="AlaDH/PNT_N"/>
</dbReference>
<evidence type="ECO:0000259" key="3">
    <source>
        <dbReference type="SMART" id="SM01003"/>
    </source>
</evidence>
<evidence type="ECO:0000313" key="4">
    <source>
        <dbReference type="EMBL" id="AWX94345.1"/>
    </source>
</evidence>
<evidence type="ECO:0000256" key="2">
    <source>
        <dbReference type="SAM" id="MobiDB-lite"/>
    </source>
</evidence>
<reference evidence="4 5" key="1">
    <citation type="submission" date="2018-06" db="EMBL/GenBank/DDBJ databases">
        <title>Complete genome sequence of Paracoccus mutanolyticus strain RSP-02 isolated from cellulosic waste.</title>
        <authorList>
            <person name="Amrutha R.N."/>
            <person name="Shrivastav A."/>
            <person name="Buddana S.K."/>
            <person name="Deshpande U."/>
            <person name="Prakasham R.S."/>
        </authorList>
    </citation>
    <scope>NUCLEOTIDE SEQUENCE [LARGE SCALE GENOMIC DNA]</scope>
    <source>
        <strain evidence="4 5">RSP-02</strain>
    </source>
</reference>
<dbReference type="Pfam" id="PF00070">
    <property type="entry name" value="Pyr_redox"/>
    <property type="match status" value="1"/>
</dbReference>
<feature type="region of interest" description="Disordered" evidence="2">
    <location>
        <begin position="86"/>
        <end position="124"/>
    </location>
</feature>
<dbReference type="Proteomes" id="UP000249922">
    <property type="component" value="Chromosome"/>
</dbReference>
<dbReference type="PROSITE" id="PS00836">
    <property type="entry name" value="ALADH_PNT_1"/>
    <property type="match status" value="1"/>
</dbReference>
<evidence type="ECO:0000256" key="1">
    <source>
        <dbReference type="ARBA" id="ARBA00023027"/>
    </source>
</evidence>
<dbReference type="InterPro" id="IPR036188">
    <property type="entry name" value="FAD/NAD-bd_sf"/>
</dbReference>
<dbReference type="Pfam" id="PF05222">
    <property type="entry name" value="AlaDh_PNT_N"/>
    <property type="match status" value="1"/>
</dbReference>
<dbReference type="InterPro" id="IPR008142">
    <property type="entry name" value="AlaDH/PNT_CS1"/>
</dbReference>
<keyword evidence="5" id="KW-1185">Reference proteome</keyword>
<name>A0ABM6WUJ3_9RHOB</name>
<dbReference type="EMBL" id="CP030239">
    <property type="protein sequence ID" value="AWX94345.1"/>
    <property type="molecule type" value="Genomic_DNA"/>
</dbReference>
<accession>A0ABM6WUJ3</accession>
<feature type="domain" description="Alanine dehydrogenase/pyridine nucleotide transhydrogenase N-terminal" evidence="3">
    <location>
        <begin position="4"/>
        <end position="135"/>
    </location>
</feature>
<proteinExistence type="predicted"/>
<dbReference type="Gene3D" id="3.50.50.60">
    <property type="entry name" value="FAD/NAD(P)-binding domain"/>
    <property type="match status" value="1"/>
</dbReference>
<dbReference type="Gene3D" id="3.40.50.720">
    <property type="entry name" value="NAD(P)-binding Rossmann-like Domain"/>
    <property type="match status" value="1"/>
</dbReference>
<dbReference type="InterPro" id="IPR039648">
    <property type="entry name" value="DHPH_N"/>
</dbReference>